<dbReference type="RefSeq" id="WP_058863088.1">
    <property type="nucleotide sequence ID" value="NZ_LPXO01000010.1"/>
</dbReference>
<dbReference type="Gene3D" id="3.30.530.20">
    <property type="match status" value="1"/>
</dbReference>
<evidence type="ECO:0000256" key="1">
    <source>
        <dbReference type="ARBA" id="ARBA00006817"/>
    </source>
</evidence>
<proteinExistence type="inferred from homology"/>
<comment type="caution">
    <text evidence="3">The sequence shown here is derived from an EMBL/GenBank/DDBJ whole genome shotgun (WGS) entry which is preliminary data.</text>
</comment>
<reference evidence="3 4" key="1">
    <citation type="submission" date="2015-12" db="EMBL/GenBank/DDBJ databases">
        <authorList>
            <person name="Shamseldin A."/>
            <person name="Moawad H."/>
            <person name="Abd El-Rahim W.M."/>
            <person name="Sadowsky M.J."/>
        </authorList>
    </citation>
    <scope>NUCLEOTIDE SEQUENCE [LARGE SCALE GENOMIC DNA]</scope>
    <source>
        <strain evidence="3 4">SJ5A-1</strain>
    </source>
</reference>
<evidence type="ECO:0000313" key="3">
    <source>
        <dbReference type="EMBL" id="KUF09813.1"/>
    </source>
</evidence>
<dbReference type="InterPro" id="IPR013538">
    <property type="entry name" value="ASHA1/2-like_C"/>
</dbReference>
<dbReference type="SUPFAM" id="SSF55961">
    <property type="entry name" value="Bet v1-like"/>
    <property type="match status" value="1"/>
</dbReference>
<evidence type="ECO:0000313" key="4">
    <source>
        <dbReference type="Proteomes" id="UP000054396"/>
    </source>
</evidence>
<gene>
    <name evidence="3" type="ORF">AVJ23_15300</name>
</gene>
<dbReference type="InterPro" id="IPR023393">
    <property type="entry name" value="START-like_dom_sf"/>
</dbReference>
<dbReference type="EMBL" id="LPXO01000010">
    <property type="protein sequence ID" value="KUF09813.1"/>
    <property type="molecule type" value="Genomic_DNA"/>
</dbReference>
<accession>A0A0W7WGX3</accession>
<evidence type="ECO:0000259" key="2">
    <source>
        <dbReference type="Pfam" id="PF08327"/>
    </source>
</evidence>
<dbReference type="OrthoDB" id="9805228at2"/>
<keyword evidence="4" id="KW-1185">Reference proteome</keyword>
<comment type="similarity">
    <text evidence="1">Belongs to the AHA1 family.</text>
</comment>
<sequence>MTLTTDRLSSTSLRVTRDFAHPPRALWQALTDPGLVPRWLLGPPGWEMPVCRIDARPGGTFHYRWAPQGGGAGGFDITGSFLALEPPRLIRHVETMFLPDPGPPNTVETRLSATDHGTRMELVMTLEAAETLDAMLGHGMTDGMAQSYDRLAALPLPG</sequence>
<dbReference type="Pfam" id="PF08327">
    <property type="entry name" value="AHSA1"/>
    <property type="match status" value="1"/>
</dbReference>
<name>A0A0W7WGX3_9RHOB</name>
<feature type="domain" description="Activator of Hsp90 ATPase homologue 1/2-like C-terminal" evidence="2">
    <location>
        <begin position="21"/>
        <end position="154"/>
    </location>
</feature>
<protein>
    <recommendedName>
        <fullName evidence="2">Activator of Hsp90 ATPase homologue 1/2-like C-terminal domain-containing protein</fullName>
    </recommendedName>
</protein>
<dbReference type="STRING" id="1685382.AVJ23_15300"/>
<organism evidence="3 4">
    <name type="scientific">Pseudoponticoccus marisrubri</name>
    <dbReference type="NCBI Taxonomy" id="1685382"/>
    <lineage>
        <taxon>Bacteria</taxon>
        <taxon>Pseudomonadati</taxon>
        <taxon>Pseudomonadota</taxon>
        <taxon>Alphaproteobacteria</taxon>
        <taxon>Rhodobacterales</taxon>
        <taxon>Roseobacteraceae</taxon>
        <taxon>Pseudoponticoccus</taxon>
    </lineage>
</organism>
<dbReference type="Proteomes" id="UP000054396">
    <property type="component" value="Unassembled WGS sequence"/>
</dbReference>
<dbReference type="AlphaFoldDB" id="A0A0W7WGX3"/>